<dbReference type="Pfam" id="PF23861">
    <property type="entry name" value="Ribophorin_II_2nd"/>
    <property type="match status" value="1"/>
</dbReference>
<evidence type="ECO:0000256" key="12">
    <source>
        <dbReference type="SAM" id="Phobius"/>
    </source>
</evidence>
<keyword evidence="8 12" id="KW-1133">Transmembrane helix</keyword>
<dbReference type="FunCoup" id="A0A7I4EE22">
    <property type="interactions" value="4984"/>
</dbReference>
<dbReference type="InterPro" id="IPR055374">
    <property type="entry name" value="Ribophorin_II_3rd"/>
</dbReference>
<sequence>MFITRNYTEESGFCEASCSFCSIAKPNPCSSSSKPTIWRWFDVLAIPFDHADKLRPLLLPLHSQDKGRKNRRGVFEAMTMGSSPAATVLVLVMCCLLCGGGAAVEGGLIVELVTPSVSLGSDAQKLQVSVTSSDGSPAPAATVALASVHSVASDSPVSISEQSFASIGDGKYELGLSSSDLFLGKYKLRIDASSDDDKGFLDTVIAVTAPISVSNVKVGVVEGDSVLPESDARLEFKQTTTLSATHLQKLKLAFEVSGPSGALFKPQQVMLKLRGESGVEQTFLIKSSTGNSYELTLDFTKLVEKLNHQSGVYTVDLIVGDDVMENSFLWTLASLDLDLPEGPEGASSAPVSKFGPKPEISHIFRQPEKRPPTYLSMAFLVLTLLPLVGFFVALLQLGVNLKNLPSGGLPLAAAAGFHGGIASILVLYLMFWLKLNLFTTLQVLGFLGLLTLVPGFNILSYLANLSSASKVKTS</sequence>
<evidence type="ECO:0000313" key="16">
    <source>
        <dbReference type="EnsemblPlants" id="Pp3c7_6480V3.2"/>
    </source>
</evidence>
<reference evidence="16 17" key="2">
    <citation type="journal article" date="2018" name="Plant J.">
        <title>The Physcomitrella patens chromosome-scale assembly reveals moss genome structure and evolution.</title>
        <authorList>
            <person name="Lang D."/>
            <person name="Ullrich K.K."/>
            <person name="Murat F."/>
            <person name="Fuchs J."/>
            <person name="Jenkins J."/>
            <person name="Haas F.B."/>
            <person name="Piednoel M."/>
            <person name="Gundlach H."/>
            <person name="Van Bel M."/>
            <person name="Meyberg R."/>
            <person name="Vives C."/>
            <person name="Morata J."/>
            <person name="Symeonidi A."/>
            <person name="Hiss M."/>
            <person name="Muchero W."/>
            <person name="Kamisugi Y."/>
            <person name="Saleh O."/>
            <person name="Blanc G."/>
            <person name="Decker E.L."/>
            <person name="van Gessel N."/>
            <person name="Grimwood J."/>
            <person name="Hayes R.D."/>
            <person name="Graham S.W."/>
            <person name="Gunter L.E."/>
            <person name="McDaniel S.F."/>
            <person name="Hoernstein S.N.W."/>
            <person name="Larsson A."/>
            <person name="Li F.W."/>
            <person name="Perroud P.F."/>
            <person name="Phillips J."/>
            <person name="Ranjan P."/>
            <person name="Rokshar D.S."/>
            <person name="Rothfels C.J."/>
            <person name="Schneider L."/>
            <person name="Shu S."/>
            <person name="Stevenson D.W."/>
            <person name="Thummler F."/>
            <person name="Tillich M."/>
            <person name="Villarreal Aguilar J.C."/>
            <person name="Widiez T."/>
            <person name="Wong G.K."/>
            <person name="Wymore A."/>
            <person name="Zhang Y."/>
            <person name="Zimmer A.D."/>
            <person name="Quatrano R.S."/>
            <person name="Mayer K.F.X."/>
            <person name="Goodstein D."/>
            <person name="Casacuberta J.M."/>
            <person name="Vandepoele K."/>
            <person name="Reski R."/>
            <person name="Cuming A.C."/>
            <person name="Tuskan G.A."/>
            <person name="Maumus F."/>
            <person name="Salse J."/>
            <person name="Schmutz J."/>
            <person name="Rensing S.A."/>
        </authorList>
    </citation>
    <scope>NUCLEOTIDE SEQUENCE [LARGE SCALE GENOMIC DNA]</scope>
    <source>
        <strain evidence="16 17">cv. Gransden 2004</strain>
    </source>
</reference>
<evidence type="ECO:0000256" key="3">
    <source>
        <dbReference type="ARBA" id="ARBA00004922"/>
    </source>
</evidence>
<evidence type="ECO:0000256" key="7">
    <source>
        <dbReference type="ARBA" id="ARBA00022824"/>
    </source>
</evidence>
<gene>
    <name evidence="16" type="primary">LOC112285136</name>
</gene>
<evidence type="ECO:0000259" key="14">
    <source>
        <dbReference type="Pfam" id="PF23861"/>
    </source>
</evidence>
<keyword evidence="5 12" id="KW-0812">Transmembrane</keyword>
<dbReference type="PANTHER" id="PTHR12640:SF0">
    <property type="entry name" value="DOLICHYL-DIPHOSPHOOLIGOSACCHARIDE--PROTEIN GLYCOSYLTRANSFERASE SUBUNIT 2"/>
    <property type="match status" value="1"/>
</dbReference>
<comment type="function">
    <text evidence="1">Subunit of the oligosaccharyl transferase (OST) complex that catalyzes the initial transfer of a defined glycan (Glc(3)Man(9)GlcNAc(2) in eukaryotes) from the lipid carrier dolichol-pyrophosphate to an asparagine residue within an Asn-X-Ser/Thr consensus motif in nascent polypeptide chains, the first step in protein N-glycosylation. N-glycosylation occurs cotranslationally and the complex associates with the Sec61 complex at the channel-forming translocon complex that mediates protein translocation across the endoplasmic reticulum (ER). All subunits are required for a maximal enzyme activity.</text>
</comment>
<dbReference type="Pfam" id="PF25147">
    <property type="entry name" value="Ribophorin_II_C"/>
    <property type="match status" value="1"/>
</dbReference>
<evidence type="ECO:0000256" key="11">
    <source>
        <dbReference type="ARBA" id="ARBA00032139"/>
    </source>
</evidence>
<dbReference type="EnsemblPlants" id="Pp3c7_6480V3.2">
    <property type="protein sequence ID" value="Pp3c7_6480V3.2"/>
    <property type="gene ID" value="Pp3c7_6480"/>
</dbReference>
<keyword evidence="7" id="KW-0256">Endoplasmic reticulum</keyword>
<evidence type="ECO:0000256" key="6">
    <source>
        <dbReference type="ARBA" id="ARBA00022729"/>
    </source>
</evidence>
<dbReference type="Proteomes" id="UP000006727">
    <property type="component" value="Chromosome 7"/>
</dbReference>
<organism evidence="16 17">
    <name type="scientific">Physcomitrium patens</name>
    <name type="common">Spreading-leaved earth moss</name>
    <name type="synonym">Physcomitrella patens</name>
    <dbReference type="NCBI Taxonomy" id="3218"/>
    <lineage>
        <taxon>Eukaryota</taxon>
        <taxon>Viridiplantae</taxon>
        <taxon>Streptophyta</taxon>
        <taxon>Embryophyta</taxon>
        <taxon>Bryophyta</taxon>
        <taxon>Bryophytina</taxon>
        <taxon>Bryopsida</taxon>
        <taxon>Funariidae</taxon>
        <taxon>Funariales</taxon>
        <taxon>Funariaceae</taxon>
        <taxon>Physcomitrium</taxon>
    </lineage>
</organism>
<feature type="domain" description="Ribophorin II second" evidence="14">
    <location>
        <begin position="112"/>
        <end position="198"/>
    </location>
</feature>
<keyword evidence="17" id="KW-1185">Reference proteome</keyword>
<feature type="transmembrane region" description="Helical" evidence="12">
    <location>
        <begin position="443"/>
        <end position="463"/>
    </location>
</feature>
<protein>
    <recommendedName>
        <fullName evidence="11">Ribophorin II</fullName>
    </recommendedName>
    <alternativeName>
        <fullName evidence="10">Ribophorin-2</fullName>
    </alternativeName>
</protein>
<evidence type="ECO:0000256" key="8">
    <source>
        <dbReference type="ARBA" id="ARBA00022989"/>
    </source>
</evidence>
<evidence type="ECO:0000259" key="13">
    <source>
        <dbReference type="Pfam" id="PF23860"/>
    </source>
</evidence>
<dbReference type="UniPathway" id="UPA00378"/>
<feature type="transmembrane region" description="Helical" evidence="12">
    <location>
        <begin position="374"/>
        <end position="397"/>
    </location>
</feature>
<reference evidence="16" key="3">
    <citation type="submission" date="2020-12" db="UniProtKB">
        <authorList>
            <consortium name="EnsemblPlants"/>
        </authorList>
    </citation>
    <scope>IDENTIFICATION</scope>
</reference>
<proteinExistence type="inferred from homology"/>
<evidence type="ECO:0000256" key="2">
    <source>
        <dbReference type="ARBA" id="ARBA00004477"/>
    </source>
</evidence>
<evidence type="ECO:0000256" key="4">
    <source>
        <dbReference type="ARBA" id="ARBA00009038"/>
    </source>
</evidence>
<dbReference type="InterPro" id="IPR056790">
    <property type="entry name" value="Ribophorin_II_C"/>
</dbReference>
<evidence type="ECO:0000313" key="17">
    <source>
        <dbReference type="Proteomes" id="UP000006727"/>
    </source>
</evidence>
<dbReference type="OrthoDB" id="432292at2759"/>
<accession>A0A7I4EE22</accession>
<dbReference type="GeneID" id="112285136"/>
<feature type="domain" description="Ribophorin II third" evidence="13">
    <location>
        <begin position="215"/>
        <end position="337"/>
    </location>
</feature>
<evidence type="ECO:0000256" key="5">
    <source>
        <dbReference type="ARBA" id="ARBA00022692"/>
    </source>
</evidence>
<feature type="transmembrane region" description="Helical" evidence="12">
    <location>
        <begin position="409"/>
        <end position="431"/>
    </location>
</feature>
<dbReference type="AlphaFoldDB" id="A0A7I4EE22"/>
<dbReference type="InterPro" id="IPR055375">
    <property type="entry name" value="Ribophorin_II_2nd"/>
</dbReference>
<evidence type="ECO:0000256" key="10">
    <source>
        <dbReference type="ARBA" id="ARBA00030078"/>
    </source>
</evidence>
<dbReference type="InterPro" id="IPR008814">
    <property type="entry name" value="Swp1"/>
</dbReference>
<feature type="domain" description="Ribophorin II C-terminal" evidence="15">
    <location>
        <begin position="364"/>
        <end position="463"/>
    </location>
</feature>
<evidence type="ECO:0000256" key="9">
    <source>
        <dbReference type="ARBA" id="ARBA00023136"/>
    </source>
</evidence>
<evidence type="ECO:0000256" key="1">
    <source>
        <dbReference type="ARBA" id="ARBA00002791"/>
    </source>
</evidence>
<keyword evidence="6" id="KW-0732">Signal</keyword>
<keyword evidence="9 12" id="KW-0472">Membrane</keyword>
<dbReference type="PANTHER" id="PTHR12640">
    <property type="entry name" value="RIBOPHORIN II"/>
    <property type="match status" value="1"/>
</dbReference>
<comment type="subcellular location">
    <subcellularLocation>
        <location evidence="2">Endoplasmic reticulum membrane</location>
        <topology evidence="2">Multi-pass membrane protein</topology>
    </subcellularLocation>
</comment>
<comment type="pathway">
    <text evidence="3">Protein modification; protein glycosylation.</text>
</comment>
<dbReference type="RefSeq" id="XP_024381468.1">
    <property type="nucleotide sequence ID" value="XM_024525700.2"/>
</dbReference>
<dbReference type="GO" id="GO:0008250">
    <property type="term" value="C:oligosaccharyltransferase complex"/>
    <property type="evidence" value="ECO:0000318"/>
    <property type="project" value="GO_Central"/>
</dbReference>
<dbReference type="EMBL" id="ABEU02000007">
    <property type="status" value="NOT_ANNOTATED_CDS"/>
    <property type="molecule type" value="Genomic_DNA"/>
</dbReference>
<dbReference type="InParanoid" id="A0A7I4EE22"/>
<evidence type="ECO:0000259" key="15">
    <source>
        <dbReference type="Pfam" id="PF25147"/>
    </source>
</evidence>
<dbReference type="GO" id="GO:0006487">
    <property type="term" value="P:protein N-linked glycosylation"/>
    <property type="evidence" value="ECO:0000318"/>
    <property type="project" value="GO_Central"/>
</dbReference>
<reference evidence="16 17" key="1">
    <citation type="journal article" date="2008" name="Science">
        <title>The Physcomitrella genome reveals evolutionary insights into the conquest of land by plants.</title>
        <authorList>
            <person name="Rensing S."/>
            <person name="Lang D."/>
            <person name="Zimmer A."/>
            <person name="Terry A."/>
            <person name="Salamov A."/>
            <person name="Shapiro H."/>
            <person name="Nishiyama T."/>
            <person name="Perroud P.-F."/>
            <person name="Lindquist E."/>
            <person name="Kamisugi Y."/>
            <person name="Tanahashi T."/>
            <person name="Sakakibara K."/>
            <person name="Fujita T."/>
            <person name="Oishi K."/>
            <person name="Shin-I T."/>
            <person name="Kuroki Y."/>
            <person name="Toyoda A."/>
            <person name="Suzuki Y."/>
            <person name="Hashimoto A."/>
            <person name="Yamaguchi K."/>
            <person name="Sugano A."/>
            <person name="Kohara Y."/>
            <person name="Fujiyama A."/>
            <person name="Anterola A."/>
            <person name="Aoki S."/>
            <person name="Ashton N."/>
            <person name="Barbazuk W.B."/>
            <person name="Barker E."/>
            <person name="Bennetzen J."/>
            <person name="Bezanilla M."/>
            <person name="Blankenship R."/>
            <person name="Cho S.H."/>
            <person name="Dutcher S."/>
            <person name="Estelle M."/>
            <person name="Fawcett J.A."/>
            <person name="Gundlach H."/>
            <person name="Hanada K."/>
            <person name="Heyl A."/>
            <person name="Hicks K.A."/>
            <person name="Hugh J."/>
            <person name="Lohr M."/>
            <person name="Mayer K."/>
            <person name="Melkozernov A."/>
            <person name="Murata T."/>
            <person name="Nelson D."/>
            <person name="Pils B."/>
            <person name="Prigge M."/>
            <person name="Reiss B."/>
            <person name="Renner T."/>
            <person name="Rombauts S."/>
            <person name="Rushton P."/>
            <person name="Sanderfoot A."/>
            <person name="Schween G."/>
            <person name="Shiu S.-H."/>
            <person name="Stueber K."/>
            <person name="Theodoulou F.L."/>
            <person name="Tu H."/>
            <person name="Van de Peer Y."/>
            <person name="Verrier P.J."/>
            <person name="Waters E."/>
            <person name="Wood A."/>
            <person name="Yang L."/>
            <person name="Cove D."/>
            <person name="Cuming A."/>
            <person name="Hasebe M."/>
            <person name="Lucas S."/>
            <person name="Mishler D.B."/>
            <person name="Reski R."/>
            <person name="Grigoriev I."/>
            <person name="Quatrano R.S."/>
            <person name="Boore J.L."/>
        </authorList>
    </citation>
    <scope>NUCLEOTIDE SEQUENCE [LARGE SCALE GENOMIC DNA]</scope>
    <source>
        <strain evidence="16 17">cv. Gransden 2004</strain>
    </source>
</reference>
<dbReference type="Pfam" id="PF23860">
    <property type="entry name" value="Ribophorin_II_3rd"/>
    <property type="match status" value="1"/>
</dbReference>
<dbReference type="Gramene" id="Pp3c7_6480V3.2">
    <property type="protein sequence ID" value="Pp3c7_6480V3.2"/>
    <property type="gene ID" value="Pp3c7_6480"/>
</dbReference>
<name>A0A7I4EE22_PHYPA</name>
<dbReference type="KEGG" id="ppp:112285136"/>
<comment type="similarity">
    <text evidence="4">Belongs to the SWP1 family.</text>
</comment>